<evidence type="ECO:0000313" key="3">
    <source>
        <dbReference type="Proteomes" id="UP001207687"/>
    </source>
</evidence>
<comment type="caution">
    <text evidence="2">The sequence shown here is derived from an EMBL/GenBank/DDBJ whole genome shotgun (WGS) entry which is preliminary data.</text>
</comment>
<dbReference type="Proteomes" id="UP001207687">
    <property type="component" value="Unassembled WGS sequence"/>
</dbReference>
<evidence type="ECO:0000256" key="1">
    <source>
        <dbReference type="SAM" id="Coils"/>
    </source>
</evidence>
<dbReference type="EMBL" id="JAOQNN010000002">
    <property type="protein sequence ID" value="MCW2281721.1"/>
    <property type="molecule type" value="Genomic_DNA"/>
</dbReference>
<keyword evidence="1" id="KW-0175">Coiled coil</keyword>
<proteinExistence type="predicted"/>
<sequence length="114" mass="13238">MVLNITVCIIAISVALLAFSIEGKASKAEIVKLKEEIKVLNNNAKEQHQLRSTVYKLKDELNQLYKYKVIYKDKGLFGSRNIEEKYFFDEKSAKEFMEKPNIHEEVLIELGEEK</sequence>
<gene>
    <name evidence="2" type="ORF">M2256_002243</name>
</gene>
<name>A0AAW5TNW7_9LACT</name>
<dbReference type="AlphaFoldDB" id="A0AAW5TNW7"/>
<feature type="coiled-coil region" evidence="1">
    <location>
        <begin position="23"/>
        <end position="50"/>
    </location>
</feature>
<protein>
    <submittedName>
        <fullName evidence="2">Uncharacterized protein</fullName>
    </submittedName>
</protein>
<organism evidence="2 3">
    <name type="scientific">Lactococcus lactis</name>
    <dbReference type="NCBI Taxonomy" id="1358"/>
    <lineage>
        <taxon>Bacteria</taxon>
        <taxon>Bacillati</taxon>
        <taxon>Bacillota</taxon>
        <taxon>Bacilli</taxon>
        <taxon>Lactobacillales</taxon>
        <taxon>Streptococcaceae</taxon>
        <taxon>Lactococcus</taxon>
    </lineage>
</organism>
<accession>A0AAW5TNW7</accession>
<evidence type="ECO:0000313" key="2">
    <source>
        <dbReference type="EMBL" id="MCW2281721.1"/>
    </source>
</evidence>
<reference evidence="2" key="1">
    <citation type="submission" date="2023-08" db="EMBL/GenBank/DDBJ databases">
        <title>Genomic analyses of the natural microbiome of Caenorhabditis elegans.</title>
        <authorList>
            <person name="Samuel B."/>
        </authorList>
    </citation>
    <scope>NUCLEOTIDE SEQUENCE</scope>
    <source>
        <strain evidence="2">BIGb0220</strain>
    </source>
</reference>
<dbReference type="RefSeq" id="WP_260317922.1">
    <property type="nucleotide sequence ID" value="NZ_JAOQNN010000002.1"/>
</dbReference>